<sequence length="73" mass="8174">MGCADADQEARKHCKALKKFNSVELTELGFGDAPSSDLLIIPERDVYRRIMRSRLPQAEAFEEWVVGPAPISL</sequence>
<dbReference type="STRING" id="69960.SAMN05421720_1104"/>
<dbReference type="InterPro" id="IPR003497">
    <property type="entry name" value="BRO_N_domain"/>
</dbReference>
<proteinExistence type="predicted"/>
<organism evidence="2 3">
    <name type="scientific">Rhodospira trueperi</name>
    <dbReference type="NCBI Taxonomy" id="69960"/>
    <lineage>
        <taxon>Bacteria</taxon>
        <taxon>Pseudomonadati</taxon>
        <taxon>Pseudomonadota</taxon>
        <taxon>Alphaproteobacteria</taxon>
        <taxon>Rhodospirillales</taxon>
        <taxon>Rhodospirillaceae</taxon>
        <taxon>Rhodospira</taxon>
    </lineage>
</organism>
<evidence type="ECO:0000313" key="2">
    <source>
        <dbReference type="EMBL" id="SDE67892.1"/>
    </source>
</evidence>
<reference evidence="2 3" key="1">
    <citation type="submission" date="2016-10" db="EMBL/GenBank/DDBJ databases">
        <authorList>
            <person name="de Groot N.N."/>
        </authorList>
    </citation>
    <scope>NUCLEOTIDE SEQUENCE [LARGE SCALE GENOMIC DNA]</scope>
    <source>
        <strain evidence="2 3">ATCC 700224</strain>
    </source>
</reference>
<dbReference type="Proteomes" id="UP000199412">
    <property type="component" value="Unassembled WGS sequence"/>
</dbReference>
<dbReference type="EMBL" id="FNAP01000010">
    <property type="protein sequence ID" value="SDE67892.1"/>
    <property type="molecule type" value="Genomic_DNA"/>
</dbReference>
<gene>
    <name evidence="2" type="ORF">SAMN05421720_1104</name>
</gene>
<accession>A0A1G7EW89</accession>
<feature type="domain" description="Bro-N" evidence="1">
    <location>
        <begin position="4"/>
        <end position="66"/>
    </location>
</feature>
<evidence type="ECO:0000259" key="1">
    <source>
        <dbReference type="Pfam" id="PF02498"/>
    </source>
</evidence>
<name>A0A1G7EW89_9PROT</name>
<dbReference type="Pfam" id="PF02498">
    <property type="entry name" value="Bro-N"/>
    <property type="match status" value="1"/>
</dbReference>
<keyword evidence="3" id="KW-1185">Reference proteome</keyword>
<dbReference type="AlphaFoldDB" id="A0A1G7EW89"/>
<evidence type="ECO:0000313" key="3">
    <source>
        <dbReference type="Proteomes" id="UP000199412"/>
    </source>
</evidence>
<protein>
    <submittedName>
        <fullName evidence="2">BRO family, N-terminal domain</fullName>
    </submittedName>
</protein>